<sequence>MSCSSSSSGEDGDAQWKAAIDSVTSLPLTTAATATGGAVKSSSLPDEDNHTSQNQLKHYQIKAQKILNDILEKSLEVVCSSSSSLPAEDSDNGSGVHLFKHAPRGIVFDYIDEVQRPSKKPKLLPGDEIDEKSKKFKRQLQSVAVNGVDILSAARDAGHKARTKLERKEAAGKAAAKREEERVVELKKIRGERWLPGMAKKRLANSQ</sequence>
<dbReference type="AlphaFoldDB" id="A0AAV1E595"/>
<name>A0AAV1E595_OLDCO</name>
<evidence type="ECO:0000313" key="3">
    <source>
        <dbReference type="Proteomes" id="UP001161247"/>
    </source>
</evidence>
<keyword evidence="3" id="KW-1185">Reference proteome</keyword>
<reference evidence="2" key="1">
    <citation type="submission" date="2023-03" db="EMBL/GenBank/DDBJ databases">
        <authorList>
            <person name="Julca I."/>
        </authorList>
    </citation>
    <scope>NUCLEOTIDE SEQUENCE</scope>
</reference>
<accession>A0AAV1E595</accession>
<gene>
    <name evidence="2" type="ORF">OLC1_LOCUS21808</name>
</gene>
<dbReference type="EMBL" id="OX459125">
    <property type="protein sequence ID" value="CAI9115242.1"/>
    <property type="molecule type" value="Genomic_DNA"/>
</dbReference>
<protein>
    <submittedName>
        <fullName evidence="2">OLC1v1016096C1</fullName>
    </submittedName>
</protein>
<evidence type="ECO:0000256" key="1">
    <source>
        <dbReference type="SAM" id="MobiDB-lite"/>
    </source>
</evidence>
<dbReference type="PANTHER" id="PTHR36765:SF1">
    <property type="entry name" value="EXPRESSED PROTEIN"/>
    <property type="match status" value="1"/>
</dbReference>
<organism evidence="2 3">
    <name type="scientific">Oldenlandia corymbosa var. corymbosa</name>
    <dbReference type="NCBI Taxonomy" id="529605"/>
    <lineage>
        <taxon>Eukaryota</taxon>
        <taxon>Viridiplantae</taxon>
        <taxon>Streptophyta</taxon>
        <taxon>Embryophyta</taxon>
        <taxon>Tracheophyta</taxon>
        <taxon>Spermatophyta</taxon>
        <taxon>Magnoliopsida</taxon>
        <taxon>eudicotyledons</taxon>
        <taxon>Gunneridae</taxon>
        <taxon>Pentapetalae</taxon>
        <taxon>asterids</taxon>
        <taxon>lamiids</taxon>
        <taxon>Gentianales</taxon>
        <taxon>Rubiaceae</taxon>
        <taxon>Rubioideae</taxon>
        <taxon>Spermacoceae</taxon>
        <taxon>Hedyotis-Oldenlandia complex</taxon>
        <taxon>Oldenlandia</taxon>
    </lineage>
</organism>
<evidence type="ECO:0000313" key="2">
    <source>
        <dbReference type="EMBL" id="CAI9115242.1"/>
    </source>
</evidence>
<dbReference type="Proteomes" id="UP001161247">
    <property type="component" value="Chromosome 8"/>
</dbReference>
<feature type="region of interest" description="Disordered" evidence="1">
    <location>
        <begin position="34"/>
        <end position="54"/>
    </location>
</feature>
<dbReference type="PANTHER" id="PTHR36765">
    <property type="entry name" value="EXPRESSED PROTEIN"/>
    <property type="match status" value="1"/>
</dbReference>
<proteinExistence type="predicted"/>